<dbReference type="RefSeq" id="WP_010568100.1">
    <property type="nucleotide sequence ID" value="NZ_LT629689.1"/>
</dbReference>
<dbReference type="EMBL" id="VFET01000015">
    <property type="protein sequence ID" value="TWS02854.1"/>
    <property type="molecule type" value="Genomic_DNA"/>
</dbReference>
<protein>
    <submittedName>
        <fullName evidence="1">Uncharacterized protein</fullName>
    </submittedName>
</protein>
<reference evidence="1 2" key="1">
    <citation type="submission" date="2019-06" db="EMBL/GenBank/DDBJ databases">
        <title>Pseudomonas bimorpha sp. nov. isolated from bovine raw milk and skim milk concentrate.</title>
        <authorList>
            <person name="Hofmann K."/>
            <person name="Huptas C."/>
            <person name="Doll E."/>
            <person name="Scherer S."/>
            <person name="Wenning M."/>
        </authorList>
    </citation>
    <scope>NUCLEOTIDE SEQUENCE [LARGE SCALE GENOMIC DNA]</scope>
    <source>
        <strain evidence="1 2">DSM 17835</strain>
    </source>
</reference>
<accession>A0A5C5QB97</accession>
<evidence type="ECO:0000313" key="2">
    <source>
        <dbReference type="Proteomes" id="UP000317951"/>
    </source>
</evidence>
<sequence length="80" mass="8757">MDRPWTNILTIESGIGKGKEVMAQPTWGADNDPIPISVYVTVNDDGDRVIGTINGPFESVKHAERLALEKASAWYERGNG</sequence>
<organism evidence="1 2">
    <name type="scientific">Pseudomonas extremaustralis</name>
    <dbReference type="NCBI Taxonomy" id="359110"/>
    <lineage>
        <taxon>Bacteria</taxon>
        <taxon>Pseudomonadati</taxon>
        <taxon>Pseudomonadota</taxon>
        <taxon>Gammaproteobacteria</taxon>
        <taxon>Pseudomonadales</taxon>
        <taxon>Pseudomonadaceae</taxon>
        <taxon>Pseudomonas</taxon>
    </lineage>
</organism>
<proteinExistence type="predicted"/>
<comment type="caution">
    <text evidence="1">The sequence shown here is derived from an EMBL/GenBank/DDBJ whole genome shotgun (WGS) entry which is preliminary data.</text>
</comment>
<dbReference type="AlphaFoldDB" id="A0A5C5QB97"/>
<name>A0A5C5QB97_9PSED</name>
<evidence type="ECO:0000313" key="1">
    <source>
        <dbReference type="EMBL" id="TWS02854.1"/>
    </source>
</evidence>
<gene>
    <name evidence="1" type="ORF">FIV36_18020</name>
</gene>
<dbReference type="GeneID" id="78557392"/>
<dbReference type="Proteomes" id="UP000317951">
    <property type="component" value="Unassembled WGS sequence"/>
</dbReference>